<evidence type="ECO:0000256" key="1">
    <source>
        <dbReference type="SAM" id="MobiDB-lite"/>
    </source>
</evidence>
<dbReference type="GO" id="GO:0006352">
    <property type="term" value="P:DNA-templated transcription initiation"/>
    <property type="evidence" value="ECO:0007669"/>
    <property type="project" value="InterPro"/>
</dbReference>
<sequence length="132" mass="14360">MAAPKCSPEIEMMLAELMHREIHTVMSRATSSAQSVGRQSVERGDVRKVIASLMENSTTGLDEEMQRELAELTNKSGLPSVEPSRNLLLHRNKAKSAAPATGFPDLARQAYDKDEAETGGGMGDVEMSDEQI</sequence>
<accession>A0A0G4FV50</accession>
<gene>
    <name evidence="2" type="ORF">Cvel_3787</name>
</gene>
<proteinExistence type="predicted"/>
<dbReference type="Pfam" id="PF02291">
    <property type="entry name" value="TFIID-31kDa"/>
    <property type="match status" value="1"/>
</dbReference>
<protein>
    <submittedName>
        <fullName evidence="2">Uncharacterized protein</fullName>
    </submittedName>
</protein>
<feature type="region of interest" description="Disordered" evidence="1">
    <location>
        <begin position="93"/>
        <end position="132"/>
    </location>
</feature>
<organism evidence="2">
    <name type="scientific">Chromera velia CCMP2878</name>
    <dbReference type="NCBI Taxonomy" id="1169474"/>
    <lineage>
        <taxon>Eukaryota</taxon>
        <taxon>Sar</taxon>
        <taxon>Alveolata</taxon>
        <taxon>Colpodellida</taxon>
        <taxon>Chromeraceae</taxon>
        <taxon>Chromera</taxon>
    </lineage>
</organism>
<dbReference type="AlphaFoldDB" id="A0A0G4FV50"/>
<name>A0A0G4FV50_9ALVE</name>
<reference evidence="2" key="1">
    <citation type="submission" date="2014-11" db="EMBL/GenBank/DDBJ databases">
        <authorList>
            <person name="Otto D Thomas"/>
            <person name="Naeem Raeece"/>
        </authorList>
    </citation>
    <scope>NUCLEOTIDE SEQUENCE</scope>
</reference>
<dbReference type="VEuPathDB" id="CryptoDB:Cvel_3787"/>
<dbReference type="EMBL" id="CDMZ01000661">
    <property type="protein sequence ID" value="CEM18881.1"/>
    <property type="molecule type" value="Genomic_DNA"/>
</dbReference>
<dbReference type="InterPro" id="IPR003162">
    <property type="entry name" value="TFIID-31"/>
</dbReference>
<evidence type="ECO:0000313" key="2">
    <source>
        <dbReference type="EMBL" id="CEM18881.1"/>
    </source>
</evidence>